<reference evidence="1 2" key="1">
    <citation type="submission" date="2017-07" db="EMBL/GenBank/DDBJ databases">
        <authorList>
            <person name="Sun Z.S."/>
            <person name="Albrecht U."/>
            <person name="Echele G."/>
            <person name="Lee C.C."/>
        </authorList>
    </citation>
    <scope>NUCLEOTIDE SEQUENCE [LARGE SCALE GENOMIC DNA]</scope>
    <source>
        <strain evidence="2">type strain: KCTC 22618</strain>
    </source>
</reference>
<keyword evidence="2" id="KW-1185">Reference proteome</keyword>
<evidence type="ECO:0000313" key="2">
    <source>
        <dbReference type="Proteomes" id="UP000215214"/>
    </source>
</evidence>
<evidence type="ECO:0000313" key="1">
    <source>
        <dbReference type="EMBL" id="SNR16386.1"/>
    </source>
</evidence>
<organism evidence="1 2">
    <name type="scientific">Tenacibaculum jejuense</name>
    <dbReference type="NCBI Taxonomy" id="584609"/>
    <lineage>
        <taxon>Bacteria</taxon>
        <taxon>Pseudomonadati</taxon>
        <taxon>Bacteroidota</taxon>
        <taxon>Flavobacteriia</taxon>
        <taxon>Flavobacteriales</taxon>
        <taxon>Flavobacteriaceae</taxon>
        <taxon>Tenacibaculum</taxon>
    </lineage>
</organism>
<dbReference type="AlphaFoldDB" id="A0A238UBM6"/>
<dbReference type="OrthoDB" id="1340391at2"/>
<proteinExistence type="predicted"/>
<dbReference type="EMBL" id="LT899436">
    <property type="protein sequence ID" value="SNR16386.1"/>
    <property type="molecule type" value="Genomic_DNA"/>
</dbReference>
<dbReference type="Proteomes" id="UP000215214">
    <property type="component" value="Chromosome TJEJU"/>
</dbReference>
<sequence>MSIKDHPKFNEAGSYEINENHSMVFLHSDGFTERLLNIDIFITKSHKYEVYLRCFKKGNDYGGFKHEFESNHIPNPVIKFINTINEIEELDFGYINDNHVFIDDCLRQEILFNHKEKTIGFFINGGVTINSDDFKTELGKSFFEFYTYLDNWKEELYKSFCSKSI</sequence>
<gene>
    <name evidence="1" type="ORF">TJEJU_2707</name>
</gene>
<protein>
    <submittedName>
        <fullName evidence="1">Uncharacterized protein</fullName>
    </submittedName>
</protein>
<dbReference type="KEGG" id="tje:TJEJU_2707"/>
<accession>A0A238UBM6</accession>
<name>A0A238UBM6_9FLAO</name>
<dbReference type="RefSeq" id="WP_095072884.1">
    <property type="nucleotide sequence ID" value="NZ_LT899436.1"/>
</dbReference>